<protein>
    <recommendedName>
        <fullName evidence="3">Peptide deformylase</fullName>
    </recommendedName>
</protein>
<dbReference type="EMBL" id="BARV01008843">
    <property type="protein sequence ID" value="GAI08927.1"/>
    <property type="molecule type" value="Genomic_DNA"/>
</dbReference>
<dbReference type="NCBIfam" id="TIGR00079">
    <property type="entry name" value="pept_deformyl"/>
    <property type="match status" value="1"/>
</dbReference>
<dbReference type="Pfam" id="PF01327">
    <property type="entry name" value="Pep_deformylase"/>
    <property type="match status" value="1"/>
</dbReference>
<name>X1KPA5_9ZZZZ</name>
<dbReference type="InterPro" id="IPR023635">
    <property type="entry name" value="Peptide_deformylase"/>
</dbReference>
<dbReference type="PIRSF" id="PIRSF004749">
    <property type="entry name" value="Pep_def"/>
    <property type="match status" value="1"/>
</dbReference>
<dbReference type="AlphaFoldDB" id="X1KPA5"/>
<dbReference type="SUPFAM" id="SSF56420">
    <property type="entry name" value="Peptide deformylase"/>
    <property type="match status" value="1"/>
</dbReference>
<dbReference type="GO" id="GO:0042586">
    <property type="term" value="F:peptide deformylase activity"/>
    <property type="evidence" value="ECO:0007669"/>
    <property type="project" value="InterPro"/>
</dbReference>
<dbReference type="PANTHER" id="PTHR10458">
    <property type="entry name" value="PEPTIDE DEFORMYLASE"/>
    <property type="match status" value="1"/>
</dbReference>
<sequence>AGEYSVMENLEIKKYPDAILRKKCEAVEAVTAQEKRIFEDMLFTMHTFKGIGLAAPQIGLVKQLIVADIGEGVIKLANPEIISSSGSDRMVEGCLSIPERAVEIKRFYEVMVRGLNEKGERVEIEAKGLLARGI</sequence>
<proteinExistence type="inferred from homology"/>
<organism evidence="2">
    <name type="scientific">marine sediment metagenome</name>
    <dbReference type="NCBI Taxonomy" id="412755"/>
    <lineage>
        <taxon>unclassified sequences</taxon>
        <taxon>metagenomes</taxon>
        <taxon>ecological metagenomes</taxon>
    </lineage>
</organism>
<evidence type="ECO:0000313" key="2">
    <source>
        <dbReference type="EMBL" id="GAI08927.1"/>
    </source>
</evidence>
<dbReference type="Gene3D" id="3.90.45.10">
    <property type="entry name" value="Peptide deformylase"/>
    <property type="match status" value="1"/>
</dbReference>
<dbReference type="InterPro" id="IPR036821">
    <property type="entry name" value="Peptide_deformylase_sf"/>
</dbReference>
<comment type="caution">
    <text evidence="2">The sequence shown here is derived from an EMBL/GenBank/DDBJ whole genome shotgun (WGS) entry which is preliminary data.</text>
</comment>
<dbReference type="CDD" id="cd00487">
    <property type="entry name" value="Pep_deformylase"/>
    <property type="match status" value="1"/>
</dbReference>
<dbReference type="PRINTS" id="PR01576">
    <property type="entry name" value="PDEFORMYLASE"/>
</dbReference>
<feature type="non-terminal residue" evidence="2">
    <location>
        <position position="1"/>
    </location>
</feature>
<dbReference type="PANTHER" id="PTHR10458:SF22">
    <property type="entry name" value="PEPTIDE DEFORMYLASE"/>
    <property type="match status" value="1"/>
</dbReference>
<evidence type="ECO:0000256" key="1">
    <source>
        <dbReference type="ARBA" id="ARBA00010759"/>
    </source>
</evidence>
<reference evidence="2" key="1">
    <citation type="journal article" date="2014" name="Front. Microbiol.">
        <title>High frequency of phylogenetically diverse reductive dehalogenase-homologous genes in deep subseafloor sedimentary metagenomes.</title>
        <authorList>
            <person name="Kawai M."/>
            <person name="Futagami T."/>
            <person name="Toyoda A."/>
            <person name="Takaki Y."/>
            <person name="Nishi S."/>
            <person name="Hori S."/>
            <person name="Arai W."/>
            <person name="Tsubouchi T."/>
            <person name="Morono Y."/>
            <person name="Uchiyama I."/>
            <person name="Ito T."/>
            <person name="Fujiyama A."/>
            <person name="Inagaki F."/>
            <person name="Takami H."/>
        </authorList>
    </citation>
    <scope>NUCLEOTIDE SEQUENCE</scope>
    <source>
        <strain evidence="2">Expedition CK06-06</strain>
    </source>
</reference>
<evidence type="ECO:0008006" key="3">
    <source>
        <dbReference type="Google" id="ProtNLM"/>
    </source>
</evidence>
<accession>X1KPA5</accession>
<gene>
    <name evidence="2" type="ORF">S06H3_17648</name>
</gene>
<comment type="similarity">
    <text evidence="1">Belongs to the polypeptide deformylase family.</text>
</comment>